<dbReference type="EMBL" id="CM047588">
    <property type="protein sequence ID" value="KAI9905614.1"/>
    <property type="molecule type" value="Genomic_DNA"/>
</dbReference>
<protein>
    <submittedName>
        <fullName evidence="1">Uncharacterized protein</fullName>
    </submittedName>
</protein>
<reference evidence="1 2" key="1">
    <citation type="journal article" date="2022" name="bioRxiv">
        <title>The genome of the oomycete Peronosclerospora sorghi, a cosmopolitan pathogen of maize and sorghum, is inflated with dispersed pseudogenes.</title>
        <authorList>
            <person name="Fletcher K."/>
            <person name="Martin F."/>
            <person name="Isakeit T."/>
            <person name="Cavanaugh K."/>
            <person name="Magill C."/>
            <person name="Michelmore R."/>
        </authorList>
    </citation>
    <scope>NUCLEOTIDE SEQUENCE [LARGE SCALE GENOMIC DNA]</scope>
    <source>
        <strain evidence="1">P6</strain>
    </source>
</reference>
<accession>A0ACC0VI79</accession>
<gene>
    <name evidence="1" type="ORF">PsorP6_013445</name>
</gene>
<proteinExistence type="predicted"/>
<name>A0ACC0VI79_9STRA</name>
<organism evidence="1 2">
    <name type="scientific">Peronosclerospora sorghi</name>
    <dbReference type="NCBI Taxonomy" id="230839"/>
    <lineage>
        <taxon>Eukaryota</taxon>
        <taxon>Sar</taxon>
        <taxon>Stramenopiles</taxon>
        <taxon>Oomycota</taxon>
        <taxon>Peronosporomycetes</taxon>
        <taxon>Peronosporales</taxon>
        <taxon>Peronosporaceae</taxon>
        <taxon>Peronosclerospora</taxon>
    </lineage>
</organism>
<sequence length="217" mass="23929">MASRYARKSTGLRAAKRWLVDEMETLEAVAATRRLRPIDTVLSKQKLHVLGEFFPSVAMDVRRDVLVAANYREDVAAAMLSDLTRESFASSNHTQSSTDLFFVDEHTDDDTPSDLGDEEDWSEVAGSSNSTEAWVLIQDDWEMVHRDGENVRTYADVLQMASTTEPTVSVTSGQPGPALASRASIREHPPIPLIKWNNVSKKTESDLAGAVKSGSTM</sequence>
<keyword evidence="2" id="KW-1185">Reference proteome</keyword>
<comment type="caution">
    <text evidence="1">The sequence shown here is derived from an EMBL/GenBank/DDBJ whole genome shotgun (WGS) entry which is preliminary data.</text>
</comment>
<evidence type="ECO:0000313" key="2">
    <source>
        <dbReference type="Proteomes" id="UP001163321"/>
    </source>
</evidence>
<dbReference type="Proteomes" id="UP001163321">
    <property type="component" value="Chromosome 9"/>
</dbReference>
<evidence type="ECO:0000313" key="1">
    <source>
        <dbReference type="EMBL" id="KAI9905614.1"/>
    </source>
</evidence>